<dbReference type="Pfam" id="PF02424">
    <property type="entry name" value="ApbE"/>
    <property type="match status" value="1"/>
</dbReference>
<feature type="transmembrane region" description="Helical" evidence="12">
    <location>
        <begin position="6"/>
        <end position="24"/>
    </location>
</feature>
<proteinExistence type="inferred from homology"/>
<gene>
    <name evidence="13" type="ORF">H8Z77_02095</name>
</gene>
<dbReference type="Gene3D" id="3.10.520.10">
    <property type="entry name" value="ApbE-like domains"/>
    <property type="match status" value="1"/>
</dbReference>
<evidence type="ECO:0000256" key="4">
    <source>
        <dbReference type="ARBA" id="ARBA00022630"/>
    </source>
</evidence>
<sequence length="347" mass="38551">MNLKKIFFSVLVVICCIALLWMGIQQSATTKKVEQTDFALDSLVTQTGHGTNCKEAFQQVSNLMRQTDERLSSYQLESEISKINQSNGEWVPVCRETFDLLQRALQYCQQSDGVFDITMGTLIDLWGITGENPKVPTQQQIDQAMETVGWENVQLDREGCAVRLAKPGTKIELGGIVKGAVSDQAAEIYNIQNVKSAIFSANSSIYVKGTQLDGKPYQLGIRDPRGTANDLIGNLQVSDCFVGTSGDYERYFEQDGIRYHHILDPRTGSPSQTGLMGITVVADTGIEADFLSTWLFIMGKDYVEQHLQDYQVIAIDTQGKVLISDSLKNQFQLSEEAASQYQIEGTK</sequence>
<evidence type="ECO:0000256" key="3">
    <source>
        <dbReference type="ARBA" id="ARBA00016337"/>
    </source>
</evidence>
<keyword evidence="6 11" id="KW-0479">Metal-binding</keyword>
<evidence type="ECO:0000256" key="12">
    <source>
        <dbReference type="SAM" id="Phobius"/>
    </source>
</evidence>
<evidence type="ECO:0000256" key="9">
    <source>
        <dbReference type="ARBA" id="ARBA00031306"/>
    </source>
</evidence>
<evidence type="ECO:0000256" key="7">
    <source>
        <dbReference type="ARBA" id="ARBA00022827"/>
    </source>
</evidence>
<dbReference type="InterPro" id="IPR003374">
    <property type="entry name" value="ApbE-like_sf"/>
</dbReference>
<keyword evidence="14" id="KW-1185">Reference proteome</keyword>
<comment type="cofactor">
    <cofactor evidence="1">
        <name>Mg(2+)</name>
        <dbReference type="ChEBI" id="CHEBI:18420"/>
    </cofactor>
</comment>
<comment type="catalytic activity">
    <reaction evidence="10 11">
        <text>L-threonyl-[protein] + FAD = FMN-L-threonyl-[protein] + AMP + H(+)</text>
        <dbReference type="Rhea" id="RHEA:36847"/>
        <dbReference type="Rhea" id="RHEA-COMP:11060"/>
        <dbReference type="Rhea" id="RHEA-COMP:11061"/>
        <dbReference type="ChEBI" id="CHEBI:15378"/>
        <dbReference type="ChEBI" id="CHEBI:30013"/>
        <dbReference type="ChEBI" id="CHEBI:57692"/>
        <dbReference type="ChEBI" id="CHEBI:74257"/>
        <dbReference type="ChEBI" id="CHEBI:456215"/>
        <dbReference type="EC" id="2.7.1.180"/>
    </reaction>
</comment>
<accession>A0ABR7INX4</accession>
<organism evidence="13 14">
    <name type="scientific">Clostridium facile</name>
    <dbReference type="NCBI Taxonomy" id="2763035"/>
    <lineage>
        <taxon>Bacteria</taxon>
        <taxon>Bacillati</taxon>
        <taxon>Bacillota</taxon>
        <taxon>Clostridia</taxon>
        <taxon>Eubacteriales</taxon>
        <taxon>Clostridiaceae</taxon>
        <taxon>Clostridium</taxon>
    </lineage>
</organism>
<comment type="similarity">
    <text evidence="11">Belongs to the ApbE family.</text>
</comment>
<dbReference type="GO" id="GO:0016740">
    <property type="term" value="F:transferase activity"/>
    <property type="evidence" value="ECO:0007669"/>
    <property type="project" value="UniProtKB-KW"/>
</dbReference>
<dbReference type="PANTHER" id="PTHR30040">
    <property type="entry name" value="THIAMINE BIOSYNTHESIS LIPOPROTEIN APBE"/>
    <property type="match status" value="1"/>
</dbReference>
<reference evidence="13 14" key="1">
    <citation type="submission" date="2020-08" db="EMBL/GenBank/DDBJ databases">
        <title>Genome public.</title>
        <authorList>
            <person name="Liu C."/>
            <person name="Sun Q."/>
        </authorList>
    </citation>
    <scope>NUCLEOTIDE SEQUENCE [LARGE SCALE GENOMIC DNA]</scope>
    <source>
        <strain evidence="13 14">NSJ-27</strain>
    </source>
</reference>
<keyword evidence="12" id="KW-0812">Transmembrane</keyword>
<evidence type="ECO:0000256" key="11">
    <source>
        <dbReference type="PIRNR" id="PIRNR006268"/>
    </source>
</evidence>
<name>A0ABR7INX4_9CLOT</name>
<dbReference type="PIRSF" id="PIRSF006268">
    <property type="entry name" value="ApbE"/>
    <property type="match status" value="1"/>
</dbReference>
<dbReference type="RefSeq" id="WP_186996027.1">
    <property type="nucleotide sequence ID" value="NZ_JACOQK010000001.1"/>
</dbReference>
<dbReference type="EMBL" id="JACOQK010000001">
    <property type="protein sequence ID" value="MBC5786812.1"/>
    <property type="molecule type" value="Genomic_DNA"/>
</dbReference>
<dbReference type="Proteomes" id="UP000649151">
    <property type="component" value="Unassembled WGS sequence"/>
</dbReference>
<evidence type="ECO:0000256" key="5">
    <source>
        <dbReference type="ARBA" id="ARBA00022679"/>
    </source>
</evidence>
<dbReference type="EC" id="2.7.1.180" evidence="2 11"/>
<keyword evidence="7 11" id="KW-0274">FAD</keyword>
<evidence type="ECO:0000256" key="6">
    <source>
        <dbReference type="ARBA" id="ARBA00022723"/>
    </source>
</evidence>
<evidence type="ECO:0000256" key="8">
    <source>
        <dbReference type="ARBA" id="ARBA00022842"/>
    </source>
</evidence>
<comment type="caution">
    <text evidence="13">The sequence shown here is derived from an EMBL/GenBank/DDBJ whole genome shotgun (WGS) entry which is preliminary data.</text>
</comment>
<keyword evidence="12" id="KW-1133">Transmembrane helix</keyword>
<dbReference type="PANTHER" id="PTHR30040:SF2">
    <property type="entry name" value="FAD:PROTEIN FMN TRANSFERASE"/>
    <property type="match status" value="1"/>
</dbReference>
<dbReference type="SUPFAM" id="SSF143631">
    <property type="entry name" value="ApbE-like"/>
    <property type="match status" value="1"/>
</dbReference>
<evidence type="ECO:0000256" key="2">
    <source>
        <dbReference type="ARBA" id="ARBA00011955"/>
    </source>
</evidence>
<evidence type="ECO:0000313" key="14">
    <source>
        <dbReference type="Proteomes" id="UP000649151"/>
    </source>
</evidence>
<evidence type="ECO:0000313" key="13">
    <source>
        <dbReference type="EMBL" id="MBC5786812.1"/>
    </source>
</evidence>
<keyword evidence="4 11" id="KW-0285">Flavoprotein</keyword>
<keyword evidence="5 11" id="KW-0808">Transferase</keyword>
<keyword evidence="8 11" id="KW-0460">Magnesium</keyword>
<keyword evidence="12" id="KW-0472">Membrane</keyword>
<dbReference type="InterPro" id="IPR024932">
    <property type="entry name" value="ApbE"/>
</dbReference>
<evidence type="ECO:0000256" key="10">
    <source>
        <dbReference type="ARBA" id="ARBA00048540"/>
    </source>
</evidence>
<evidence type="ECO:0000256" key="1">
    <source>
        <dbReference type="ARBA" id="ARBA00001946"/>
    </source>
</evidence>
<protein>
    <recommendedName>
        <fullName evidence="3 11">FAD:protein FMN transferase</fullName>
        <ecNumber evidence="2 11">2.7.1.180</ecNumber>
    </recommendedName>
    <alternativeName>
        <fullName evidence="9 11">Flavin transferase</fullName>
    </alternativeName>
</protein>